<evidence type="ECO:0000259" key="1">
    <source>
        <dbReference type="Pfam" id="PF01636"/>
    </source>
</evidence>
<reference evidence="2" key="1">
    <citation type="journal article" date="2023" name="Mol. Phylogenet. Evol.">
        <title>Genome-scale phylogeny and comparative genomics of the fungal order Sordariales.</title>
        <authorList>
            <person name="Hensen N."/>
            <person name="Bonometti L."/>
            <person name="Westerberg I."/>
            <person name="Brannstrom I.O."/>
            <person name="Guillou S."/>
            <person name="Cros-Aarteil S."/>
            <person name="Calhoun S."/>
            <person name="Haridas S."/>
            <person name="Kuo A."/>
            <person name="Mondo S."/>
            <person name="Pangilinan J."/>
            <person name="Riley R."/>
            <person name="LaButti K."/>
            <person name="Andreopoulos B."/>
            <person name="Lipzen A."/>
            <person name="Chen C."/>
            <person name="Yan M."/>
            <person name="Daum C."/>
            <person name="Ng V."/>
            <person name="Clum A."/>
            <person name="Steindorff A."/>
            <person name="Ohm R.A."/>
            <person name="Martin F."/>
            <person name="Silar P."/>
            <person name="Natvig D.O."/>
            <person name="Lalanne C."/>
            <person name="Gautier V."/>
            <person name="Ament-Velasquez S.L."/>
            <person name="Kruys A."/>
            <person name="Hutchinson M.I."/>
            <person name="Powell A.J."/>
            <person name="Barry K."/>
            <person name="Miller A.N."/>
            <person name="Grigoriev I.V."/>
            <person name="Debuchy R."/>
            <person name="Gladieux P."/>
            <person name="Hiltunen Thoren M."/>
            <person name="Johannesson H."/>
        </authorList>
    </citation>
    <scope>NUCLEOTIDE SEQUENCE</scope>
    <source>
        <strain evidence="2">CBS 757.83</strain>
    </source>
</reference>
<dbReference type="Pfam" id="PF01636">
    <property type="entry name" value="APH"/>
    <property type="match status" value="1"/>
</dbReference>
<protein>
    <submittedName>
        <fullName evidence="2">Kinase-like protein</fullName>
    </submittedName>
</protein>
<organism evidence="2 3">
    <name type="scientific">Parathielavia hyrcaniae</name>
    <dbReference type="NCBI Taxonomy" id="113614"/>
    <lineage>
        <taxon>Eukaryota</taxon>
        <taxon>Fungi</taxon>
        <taxon>Dikarya</taxon>
        <taxon>Ascomycota</taxon>
        <taxon>Pezizomycotina</taxon>
        <taxon>Sordariomycetes</taxon>
        <taxon>Sordariomycetidae</taxon>
        <taxon>Sordariales</taxon>
        <taxon>Chaetomiaceae</taxon>
        <taxon>Parathielavia</taxon>
    </lineage>
</organism>
<evidence type="ECO:0000313" key="3">
    <source>
        <dbReference type="Proteomes" id="UP001305647"/>
    </source>
</evidence>
<keyword evidence="3" id="KW-1185">Reference proteome</keyword>
<sequence>MSDPDAEPDEMAPRTLSRQPGCVVTQVEPDVVTKEGSKVRYNEEAAMRLVQEHAPSVPIPHVYSSWYGRDARGNKTGQLVMSFVPGKRLDSVWDSLDPTAKQRVCRNIWSLVAQIRTIPKPAPLSDYFCCNADGSASWDPLLGGSAHPAEPLRSDAAVRERIFDQYKKCNGLSFSDGKDLPSMLPRSNKSVFTHGDIAPRNILVDKDGRILALLDWESAGWYPDYWDYANLMKLSGDSDWKAWMASTRLEERWDITGITMARRVLL</sequence>
<dbReference type="Proteomes" id="UP001305647">
    <property type="component" value="Unassembled WGS sequence"/>
</dbReference>
<name>A0AAN6SX17_9PEZI</name>
<gene>
    <name evidence="2" type="ORF">N658DRAFT_458645</name>
</gene>
<dbReference type="AlphaFoldDB" id="A0AAN6SX17"/>
<dbReference type="PANTHER" id="PTHR21310:SF58">
    <property type="entry name" value="AMINOGLYCOSIDE PHOSPHOTRANSFERASE DOMAIN-CONTAINING PROTEIN"/>
    <property type="match status" value="1"/>
</dbReference>
<proteinExistence type="predicted"/>
<dbReference type="InterPro" id="IPR002575">
    <property type="entry name" value="Aminoglycoside_PTrfase"/>
</dbReference>
<dbReference type="InterPro" id="IPR011009">
    <property type="entry name" value="Kinase-like_dom_sf"/>
</dbReference>
<dbReference type="EMBL" id="MU863712">
    <property type="protein sequence ID" value="KAK4096493.1"/>
    <property type="molecule type" value="Genomic_DNA"/>
</dbReference>
<keyword evidence="2" id="KW-0808">Transferase</keyword>
<feature type="domain" description="Aminoglycoside phosphotransferase" evidence="1">
    <location>
        <begin position="42"/>
        <end position="240"/>
    </location>
</feature>
<keyword evidence="2" id="KW-0418">Kinase</keyword>
<reference evidence="2" key="2">
    <citation type="submission" date="2023-05" db="EMBL/GenBank/DDBJ databases">
        <authorList>
            <consortium name="Lawrence Berkeley National Laboratory"/>
            <person name="Steindorff A."/>
            <person name="Hensen N."/>
            <person name="Bonometti L."/>
            <person name="Westerberg I."/>
            <person name="Brannstrom I.O."/>
            <person name="Guillou S."/>
            <person name="Cros-Aarteil S."/>
            <person name="Calhoun S."/>
            <person name="Haridas S."/>
            <person name="Kuo A."/>
            <person name="Mondo S."/>
            <person name="Pangilinan J."/>
            <person name="Riley R."/>
            <person name="Labutti K."/>
            <person name="Andreopoulos B."/>
            <person name="Lipzen A."/>
            <person name="Chen C."/>
            <person name="Yanf M."/>
            <person name="Daum C."/>
            <person name="Ng V."/>
            <person name="Clum A."/>
            <person name="Ohm R."/>
            <person name="Martin F."/>
            <person name="Silar P."/>
            <person name="Natvig D."/>
            <person name="Lalanne C."/>
            <person name="Gautier V."/>
            <person name="Ament-Velasquez S.L."/>
            <person name="Kruys A."/>
            <person name="Hutchinson M.I."/>
            <person name="Powell A.J."/>
            <person name="Barry K."/>
            <person name="Miller A.N."/>
            <person name="Grigoriev I.V."/>
            <person name="Debuchy R."/>
            <person name="Gladieux P."/>
            <person name="Thoren M.H."/>
            <person name="Johannesson H."/>
        </authorList>
    </citation>
    <scope>NUCLEOTIDE SEQUENCE</scope>
    <source>
        <strain evidence="2">CBS 757.83</strain>
    </source>
</reference>
<comment type="caution">
    <text evidence="2">The sequence shown here is derived from an EMBL/GenBank/DDBJ whole genome shotgun (WGS) entry which is preliminary data.</text>
</comment>
<evidence type="ECO:0000313" key="2">
    <source>
        <dbReference type="EMBL" id="KAK4096493.1"/>
    </source>
</evidence>
<dbReference type="CDD" id="cd05120">
    <property type="entry name" value="APH_ChoK_like"/>
    <property type="match status" value="1"/>
</dbReference>
<accession>A0AAN6SX17</accession>
<dbReference type="Gene3D" id="3.90.1200.10">
    <property type="match status" value="1"/>
</dbReference>
<dbReference type="InterPro" id="IPR051678">
    <property type="entry name" value="AGP_Transferase"/>
</dbReference>
<dbReference type="GO" id="GO:0016301">
    <property type="term" value="F:kinase activity"/>
    <property type="evidence" value="ECO:0007669"/>
    <property type="project" value="UniProtKB-KW"/>
</dbReference>
<dbReference type="PANTHER" id="PTHR21310">
    <property type="entry name" value="AMINOGLYCOSIDE PHOSPHOTRANSFERASE-RELATED-RELATED"/>
    <property type="match status" value="1"/>
</dbReference>
<dbReference type="SUPFAM" id="SSF56112">
    <property type="entry name" value="Protein kinase-like (PK-like)"/>
    <property type="match status" value="1"/>
</dbReference>